<evidence type="ECO:0000256" key="6">
    <source>
        <dbReference type="RuleBase" id="RU000461"/>
    </source>
</evidence>
<dbReference type="InterPro" id="IPR002401">
    <property type="entry name" value="Cyt_P450_E_grp-I"/>
</dbReference>
<evidence type="ECO:0000256" key="2">
    <source>
        <dbReference type="ARBA" id="ARBA00022723"/>
    </source>
</evidence>
<name>A0A507DRA9_9FUNG</name>
<dbReference type="InterPro" id="IPR036396">
    <property type="entry name" value="Cyt_P450_sf"/>
</dbReference>
<gene>
    <name evidence="8" type="ORF">CcCBS67573_g09710</name>
</gene>
<accession>A0A507DRA9</accession>
<dbReference type="PROSITE" id="PS00086">
    <property type="entry name" value="CYTOCHROME_P450"/>
    <property type="match status" value="1"/>
</dbReference>
<dbReference type="GO" id="GO:0004497">
    <property type="term" value="F:monooxygenase activity"/>
    <property type="evidence" value="ECO:0007669"/>
    <property type="project" value="UniProtKB-KW"/>
</dbReference>
<keyword evidence="3 6" id="KW-0560">Oxidoreductase</keyword>
<dbReference type="EMBL" id="QEAP01000954">
    <property type="protein sequence ID" value="TPX53390.1"/>
    <property type="molecule type" value="Genomic_DNA"/>
</dbReference>
<dbReference type="OrthoDB" id="1470350at2759"/>
<dbReference type="GO" id="GO:0020037">
    <property type="term" value="F:heme binding"/>
    <property type="evidence" value="ECO:0007669"/>
    <property type="project" value="InterPro"/>
</dbReference>
<dbReference type="Gene3D" id="1.10.630.10">
    <property type="entry name" value="Cytochrome P450"/>
    <property type="match status" value="1"/>
</dbReference>
<evidence type="ECO:0000256" key="5">
    <source>
        <dbReference type="PIRSR" id="PIRSR602401-1"/>
    </source>
</evidence>
<keyword evidence="5 6" id="KW-0349">Heme</keyword>
<dbReference type="GO" id="GO:0016705">
    <property type="term" value="F:oxidoreductase activity, acting on paired donors, with incorporation or reduction of molecular oxygen"/>
    <property type="evidence" value="ECO:0007669"/>
    <property type="project" value="InterPro"/>
</dbReference>
<evidence type="ECO:0008006" key="10">
    <source>
        <dbReference type="Google" id="ProtNLM"/>
    </source>
</evidence>
<proteinExistence type="inferred from homology"/>
<feature type="binding site" description="axial binding residue" evidence="5">
    <location>
        <position position="447"/>
    </location>
    <ligand>
        <name>heme</name>
        <dbReference type="ChEBI" id="CHEBI:30413"/>
    </ligand>
    <ligandPart>
        <name>Fe</name>
        <dbReference type="ChEBI" id="CHEBI:18248"/>
    </ligandPart>
</feature>
<evidence type="ECO:0000313" key="9">
    <source>
        <dbReference type="Proteomes" id="UP000320333"/>
    </source>
</evidence>
<dbReference type="Pfam" id="PF00067">
    <property type="entry name" value="p450"/>
    <property type="match status" value="1"/>
</dbReference>
<keyword evidence="7" id="KW-1133">Transmembrane helix</keyword>
<sequence length="499" mass="55854">MSSHRTPLLPAVFAGAAAAAAIVTWLYWEDPIGSKVKITQKLHRLPDGGFPVFGDLVSAAKNVNQIHDMGVEMFERTNNESFVMKLPFFEPIIFVNDPKIVEYILKTKFSVFEKGPIFRTRAQDVLGHGIFNSDGDQWKSQRKLAANIFNVKNFKDFVNQVFSSEMDVFSTVLAGHAAEGDVFDLQDLFFRFTFDSFTKIGFGINLGAMNAKESIPFMSAFDAAQTHVFMRMLTPLWELQERYLGTGAAHAAHVQTIRDFGHRIINEKRKIGREQENDLLALLMRVPGDDGKEPSDDRLVDYVLNFLIAGRDTTAQALSWTFFLLHKNPAALAALESEIASVLQGNSPSYDQIKNDMPYANAVFHEALRLYPSVPLEMKQANKTETLPCGTIVPKGAAVAWSPYGMGRTSAIWGDDAKEFKPERWLEMTKQPSPFDYPVFNAGPRVCLGKSMAELEGVYVLVEVARQFKIQVVNEKDVTYANSLTLPMRNGLKVKCTTL</sequence>
<keyword evidence="6" id="KW-0503">Monooxygenase</keyword>
<keyword evidence="9" id="KW-1185">Reference proteome</keyword>
<dbReference type="InterPro" id="IPR001128">
    <property type="entry name" value="Cyt_P450"/>
</dbReference>
<dbReference type="GO" id="GO:0005506">
    <property type="term" value="F:iron ion binding"/>
    <property type="evidence" value="ECO:0007669"/>
    <property type="project" value="InterPro"/>
</dbReference>
<dbReference type="STRING" id="246404.A0A507DRA9"/>
<dbReference type="AlphaFoldDB" id="A0A507DRA9"/>
<evidence type="ECO:0000256" key="4">
    <source>
        <dbReference type="ARBA" id="ARBA00023004"/>
    </source>
</evidence>
<dbReference type="Proteomes" id="UP000320333">
    <property type="component" value="Unassembled WGS sequence"/>
</dbReference>
<comment type="cofactor">
    <cofactor evidence="5">
        <name>heme</name>
        <dbReference type="ChEBI" id="CHEBI:30413"/>
    </cofactor>
</comment>
<keyword evidence="2 5" id="KW-0479">Metal-binding</keyword>
<protein>
    <recommendedName>
        <fullName evidence="10">Cytochrome P450</fullName>
    </recommendedName>
</protein>
<dbReference type="PRINTS" id="PR00385">
    <property type="entry name" value="P450"/>
</dbReference>
<dbReference type="SUPFAM" id="SSF48264">
    <property type="entry name" value="Cytochrome P450"/>
    <property type="match status" value="1"/>
</dbReference>
<feature type="transmembrane region" description="Helical" evidence="7">
    <location>
        <begin position="7"/>
        <end position="28"/>
    </location>
</feature>
<keyword evidence="4 5" id="KW-0408">Iron</keyword>
<reference evidence="8 9" key="1">
    <citation type="journal article" date="2019" name="Sci. Rep.">
        <title>Comparative genomics of chytrid fungi reveal insights into the obligate biotrophic and pathogenic lifestyle of Synchytrium endobioticum.</title>
        <authorList>
            <person name="van de Vossenberg B.T.L.H."/>
            <person name="Warris S."/>
            <person name="Nguyen H.D.T."/>
            <person name="van Gent-Pelzer M.P.E."/>
            <person name="Joly D.L."/>
            <person name="van de Geest H.C."/>
            <person name="Bonants P.J.M."/>
            <person name="Smith D.S."/>
            <person name="Levesque C.A."/>
            <person name="van der Lee T.A.J."/>
        </authorList>
    </citation>
    <scope>NUCLEOTIDE SEQUENCE [LARGE SCALE GENOMIC DNA]</scope>
    <source>
        <strain evidence="8 9">CBS 675.73</strain>
    </source>
</reference>
<keyword evidence="7" id="KW-0812">Transmembrane</keyword>
<comment type="similarity">
    <text evidence="1 6">Belongs to the cytochrome P450 family.</text>
</comment>
<keyword evidence="7" id="KW-0472">Membrane</keyword>
<organism evidence="8 9">
    <name type="scientific">Chytriomyces confervae</name>
    <dbReference type="NCBI Taxonomy" id="246404"/>
    <lineage>
        <taxon>Eukaryota</taxon>
        <taxon>Fungi</taxon>
        <taxon>Fungi incertae sedis</taxon>
        <taxon>Chytridiomycota</taxon>
        <taxon>Chytridiomycota incertae sedis</taxon>
        <taxon>Chytridiomycetes</taxon>
        <taxon>Chytridiales</taxon>
        <taxon>Chytriomycetaceae</taxon>
        <taxon>Chytriomyces</taxon>
    </lineage>
</organism>
<dbReference type="GO" id="GO:0006629">
    <property type="term" value="P:lipid metabolic process"/>
    <property type="evidence" value="ECO:0007669"/>
    <property type="project" value="UniProtKB-ARBA"/>
</dbReference>
<dbReference type="PANTHER" id="PTHR24296">
    <property type="entry name" value="CYTOCHROME P450"/>
    <property type="match status" value="1"/>
</dbReference>
<evidence type="ECO:0000256" key="3">
    <source>
        <dbReference type="ARBA" id="ARBA00023002"/>
    </source>
</evidence>
<evidence type="ECO:0000256" key="7">
    <source>
        <dbReference type="SAM" id="Phobius"/>
    </source>
</evidence>
<dbReference type="PRINTS" id="PR00463">
    <property type="entry name" value="EP450I"/>
</dbReference>
<evidence type="ECO:0000256" key="1">
    <source>
        <dbReference type="ARBA" id="ARBA00010617"/>
    </source>
</evidence>
<evidence type="ECO:0000313" key="8">
    <source>
        <dbReference type="EMBL" id="TPX53390.1"/>
    </source>
</evidence>
<dbReference type="InterPro" id="IPR017972">
    <property type="entry name" value="Cyt_P450_CS"/>
</dbReference>
<comment type="caution">
    <text evidence="8">The sequence shown here is derived from an EMBL/GenBank/DDBJ whole genome shotgun (WGS) entry which is preliminary data.</text>
</comment>